<accession>A0A4D4LR30</accession>
<comment type="caution">
    <text evidence="2">The sequence shown here is derived from an EMBL/GenBank/DDBJ whole genome shotgun (WGS) entry which is preliminary data.</text>
</comment>
<evidence type="ECO:0000313" key="2">
    <source>
        <dbReference type="EMBL" id="GDY63742.1"/>
    </source>
</evidence>
<name>A0A4D4LR30_STRAX</name>
<organism evidence="2 3">
    <name type="scientific">Streptomyces avermitilis</name>
    <dbReference type="NCBI Taxonomy" id="33903"/>
    <lineage>
        <taxon>Bacteria</taxon>
        <taxon>Bacillati</taxon>
        <taxon>Actinomycetota</taxon>
        <taxon>Actinomycetes</taxon>
        <taxon>Kitasatosporales</taxon>
        <taxon>Streptomycetaceae</taxon>
        <taxon>Streptomyces</taxon>
    </lineage>
</organism>
<gene>
    <name evidence="2" type="ORF">SAV14893_031350</name>
</gene>
<sequence>MRLRKAGCAESTVEQAVGLLPAGCRIAEAVAAADRIARGADPAGVWQEYGSSAAHPVRDWFAAERSLQEAAEVTTLAFVIGAGRRDFELCQEGLEPYLAPAFPQTPTGPGTATADGAPAAAPRRTVDRRRSLARNDLVATEAQKHGALSRTVLVFRSPQYRQWVLEELWANHSTDYWDGVRDWLTDMVRTVPDPDLQMSVASGLALLARPAFDEVAESYLHPWARGTAGPLGQSTATMVLWWMCLLDENLGATALAVARGWAQSRDPGLRSTAMAAFGGELGVRFPSDAVKWLWHLISRAGDESAEAVSALAALVAVQVASRENAGVVFVFAALAHRMGVQGRTGAATHLKEATFDAVQAVLTVRDLGSKRPVCAVLAGRRPQLIDRFGQLWAGLLCNRPRRASALRDLHDTLRALPATCEKPEAIAGRFGRAVGAALPADERPLLDRALRAMAARSDDTVAAALTETFLTAVLSTED</sequence>
<dbReference type="EMBL" id="BJHX01000001">
    <property type="protein sequence ID" value="GDY63742.1"/>
    <property type="molecule type" value="Genomic_DNA"/>
</dbReference>
<reference evidence="2 3" key="1">
    <citation type="submission" date="2019-04" db="EMBL/GenBank/DDBJ databases">
        <title>Draft genome sequences of Streptomyces avermitilis NBRC 14893.</title>
        <authorList>
            <person name="Komaki H."/>
            <person name="Tamura T."/>
            <person name="Hosoyama A."/>
        </authorList>
    </citation>
    <scope>NUCLEOTIDE SEQUENCE [LARGE SCALE GENOMIC DNA]</scope>
    <source>
        <strain evidence="2 3">NBRC 14893</strain>
    </source>
</reference>
<evidence type="ECO:0000256" key="1">
    <source>
        <dbReference type="SAM" id="MobiDB-lite"/>
    </source>
</evidence>
<dbReference type="Proteomes" id="UP000302139">
    <property type="component" value="Unassembled WGS sequence"/>
</dbReference>
<feature type="region of interest" description="Disordered" evidence="1">
    <location>
        <begin position="103"/>
        <end position="122"/>
    </location>
</feature>
<evidence type="ECO:0000313" key="3">
    <source>
        <dbReference type="Proteomes" id="UP000302139"/>
    </source>
</evidence>
<dbReference type="AlphaFoldDB" id="A0A4D4LR30"/>
<proteinExistence type="predicted"/>
<protein>
    <submittedName>
        <fullName evidence="2">Uncharacterized protein</fullName>
    </submittedName>
</protein>